<evidence type="ECO:0000259" key="1">
    <source>
        <dbReference type="PROSITE" id="PS51352"/>
    </source>
</evidence>
<protein>
    <submittedName>
        <fullName evidence="2">Peroxiredoxin</fullName>
    </submittedName>
</protein>
<dbReference type="InterPro" id="IPR000866">
    <property type="entry name" value="AhpC/TSA"/>
</dbReference>
<dbReference type="AlphaFoldDB" id="A0A7W9BMQ1"/>
<dbReference type="GO" id="GO:0016209">
    <property type="term" value="F:antioxidant activity"/>
    <property type="evidence" value="ECO:0007669"/>
    <property type="project" value="InterPro"/>
</dbReference>
<organism evidence="2 3">
    <name type="scientific">Yoonia ponticola</name>
    <dbReference type="NCBI Taxonomy" id="1524255"/>
    <lineage>
        <taxon>Bacteria</taxon>
        <taxon>Pseudomonadati</taxon>
        <taxon>Pseudomonadota</taxon>
        <taxon>Alphaproteobacteria</taxon>
        <taxon>Rhodobacterales</taxon>
        <taxon>Paracoccaceae</taxon>
        <taxon>Yoonia</taxon>
    </lineage>
</organism>
<comment type="caution">
    <text evidence="2">The sequence shown here is derived from an EMBL/GenBank/DDBJ whole genome shotgun (WGS) entry which is preliminary data.</text>
</comment>
<dbReference type="Gene3D" id="3.40.30.10">
    <property type="entry name" value="Glutaredoxin"/>
    <property type="match status" value="1"/>
</dbReference>
<dbReference type="Pfam" id="PF00578">
    <property type="entry name" value="AhpC-TSA"/>
    <property type="match status" value="1"/>
</dbReference>
<evidence type="ECO:0000313" key="3">
    <source>
        <dbReference type="Proteomes" id="UP000535415"/>
    </source>
</evidence>
<keyword evidence="3" id="KW-1185">Reference proteome</keyword>
<dbReference type="RefSeq" id="WP_183530150.1">
    <property type="nucleotide sequence ID" value="NZ_JACIJM010000008.1"/>
</dbReference>
<reference evidence="2 3" key="1">
    <citation type="submission" date="2020-08" db="EMBL/GenBank/DDBJ databases">
        <title>Genomic Encyclopedia of Type Strains, Phase IV (KMG-IV): sequencing the most valuable type-strain genomes for metagenomic binning, comparative biology and taxonomic classification.</title>
        <authorList>
            <person name="Goeker M."/>
        </authorList>
    </citation>
    <scope>NUCLEOTIDE SEQUENCE [LARGE SCALE GENOMIC DNA]</scope>
    <source>
        <strain evidence="2 3">DSM 101064</strain>
    </source>
</reference>
<dbReference type="EMBL" id="JACIJM010000008">
    <property type="protein sequence ID" value="MBB5723181.1"/>
    <property type="molecule type" value="Genomic_DNA"/>
</dbReference>
<dbReference type="PROSITE" id="PS51352">
    <property type="entry name" value="THIOREDOXIN_2"/>
    <property type="match status" value="1"/>
</dbReference>
<evidence type="ECO:0000313" key="2">
    <source>
        <dbReference type="EMBL" id="MBB5723181.1"/>
    </source>
</evidence>
<dbReference type="GO" id="GO:0016491">
    <property type="term" value="F:oxidoreductase activity"/>
    <property type="evidence" value="ECO:0007669"/>
    <property type="project" value="InterPro"/>
</dbReference>
<dbReference type="InterPro" id="IPR013766">
    <property type="entry name" value="Thioredoxin_domain"/>
</dbReference>
<dbReference type="Proteomes" id="UP000535415">
    <property type="component" value="Unassembled WGS sequence"/>
</dbReference>
<name>A0A7W9BMQ1_9RHOB</name>
<proteinExistence type="predicted"/>
<sequence>MTHPKPAVGIAVPEMKFAKVGGGELTFGGTKDRWSLLVVYRGKHCPRCKRYLSKFNDMLSDWTDIMDVMVVSADTAERAQSDVAEFGWKFDVGYGMTEPQMRQLGLYVSDPLSEAETTTRFAEPGTYALRPNGELMLVDISNGPASRPDLDELLDGMRFNIDKDRPVRGTA</sequence>
<gene>
    <name evidence="2" type="ORF">FHS72_002818</name>
</gene>
<feature type="domain" description="Thioredoxin" evidence="1">
    <location>
        <begin position="6"/>
        <end position="159"/>
    </location>
</feature>
<dbReference type="SUPFAM" id="SSF52833">
    <property type="entry name" value="Thioredoxin-like"/>
    <property type="match status" value="1"/>
</dbReference>
<dbReference type="InterPro" id="IPR036249">
    <property type="entry name" value="Thioredoxin-like_sf"/>
</dbReference>
<accession>A0A7W9BMQ1</accession>